<evidence type="ECO:0008006" key="4">
    <source>
        <dbReference type="Google" id="ProtNLM"/>
    </source>
</evidence>
<name>A0A285RXB7_9HYPH</name>
<dbReference type="AlphaFoldDB" id="A0A285RXB7"/>
<proteinExistence type="predicted"/>
<dbReference type="SUPFAM" id="SSF48452">
    <property type="entry name" value="TPR-like"/>
    <property type="match status" value="2"/>
</dbReference>
<sequence>MKTLMSDMSETAGREPDDDPASVLSKGIALRQGRHLAESIRVLRDGALRHPASLAIRHELAVSLHWNGEHAESLALTGEVLAAEPAHKPALYARVEILTQMKAFAEAAAAGAVLARAYPAEWQAQLRHALALRRAGKPQQAREIIGRVLARADPLPPQARAKLQVEASRCLTDVGETRAALEAVRAALEEAPDSREAVFQAIGLERLALDHTAALLLCEAALVRWPDDEGLVRQKAVTLTQAGDMSGVEAVLSASRHQHADLWIGLDLDLRRFDRARQRLDAQIATGELTPALQRLEIRLLQGEGRHEEAHARLLAYWDRDTASPDGAALVLNRLIAGERVEEAKAFAGGLSDELKRHTAVRRVLAHLQLTLSEVEAFADLLIEDARQAPSILDHVTRLVSAAGRWGFGTAPSRAVMAGLKHLLAEAESRLPEFTLDVLRAHVAMGTSAWAELAERAERACGQSPRDVLLLALKGRAEFETGRFDRALATTCAVLARHPAHVASLLLRHELFFVFGDAEGGAAFLVEQVCSGALPEERWIWMVRYLRILDPSPGLSRLIAAHAGDGEPKRSNAARLAHYFRQYEDDPTGKAPSPYPRYRPLSGEDLHDLFAAAEQGQVEPGPPTAAGVVAWHLQGRGEGEASADGQAWLARAQHATYLHRVIGPRNVRPDIDLRFEWSEAAAELEERMRSRVPTLIVGTHLGPGNMVFRESYFRNTAFLMSSVTRHEELNNRYEIIRTTDRLAAARIVKCLKGGMSVFSTPDFPAETNARPGFRSEAVGSLFGVSCTLLDTVPKVAQALGVPIYWLQALRSGTKVRVDVRRMAGPLPEEDTATWSARWAQDYLDLLAGVMTSGADNQNFSSVMYRYLMLKRSDLRFARREPEAP</sequence>
<evidence type="ECO:0000256" key="1">
    <source>
        <dbReference type="SAM" id="MobiDB-lite"/>
    </source>
</evidence>
<keyword evidence="3" id="KW-1185">Reference proteome</keyword>
<reference evidence="2 3" key="1">
    <citation type="submission" date="2017-08" db="EMBL/GenBank/DDBJ databases">
        <authorList>
            <person name="de Groot N.N."/>
        </authorList>
    </citation>
    <scope>NUCLEOTIDE SEQUENCE [LARGE SCALE GENOMIC DNA]</scope>
    <source>
        <strain evidence="2 3">USBA 352</strain>
    </source>
</reference>
<dbReference type="STRING" id="538381.GCA_001696535_04168"/>
<dbReference type="InterPro" id="IPR011990">
    <property type="entry name" value="TPR-like_helical_dom_sf"/>
</dbReference>
<evidence type="ECO:0000313" key="2">
    <source>
        <dbReference type="EMBL" id="SOB99144.1"/>
    </source>
</evidence>
<evidence type="ECO:0000313" key="3">
    <source>
        <dbReference type="Proteomes" id="UP000219331"/>
    </source>
</evidence>
<feature type="region of interest" description="Disordered" evidence="1">
    <location>
        <begin position="1"/>
        <end position="23"/>
    </location>
</feature>
<dbReference type="Gene3D" id="1.25.40.10">
    <property type="entry name" value="Tetratricopeptide repeat domain"/>
    <property type="match status" value="2"/>
</dbReference>
<dbReference type="Proteomes" id="UP000219331">
    <property type="component" value="Unassembled WGS sequence"/>
</dbReference>
<gene>
    <name evidence="2" type="ORF">SAMN05421512_10353</name>
</gene>
<dbReference type="EMBL" id="OBML01000003">
    <property type="protein sequence ID" value="SOB99144.1"/>
    <property type="molecule type" value="Genomic_DNA"/>
</dbReference>
<protein>
    <recommendedName>
        <fullName evidence="4">Tetratricopeptide repeat-containing protein</fullName>
    </recommendedName>
</protein>
<organism evidence="2 3">
    <name type="scientific">Stappia indica</name>
    <dbReference type="NCBI Taxonomy" id="538381"/>
    <lineage>
        <taxon>Bacteria</taxon>
        <taxon>Pseudomonadati</taxon>
        <taxon>Pseudomonadota</taxon>
        <taxon>Alphaproteobacteria</taxon>
        <taxon>Hyphomicrobiales</taxon>
        <taxon>Stappiaceae</taxon>
        <taxon>Stappia</taxon>
    </lineage>
</organism>
<accession>A0A285RXB7</accession>